<dbReference type="EMBL" id="LSSL01007335">
    <property type="protein sequence ID" value="OLY78055.1"/>
    <property type="molecule type" value="Genomic_DNA"/>
</dbReference>
<protein>
    <submittedName>
        <fullName evidence="1">Uncharacterized protein</fullName>
    </submittedName>
</protein>
<evidence type="ECO:0000313" key="1">
    <source>
        <dbReference type="EMBL" id="OLY78055.1"/>
    </source>
</evidence>
<dbReference type="Proteomes" id="UP000187455">
    <property type="component" value="Unassembled WGS sequence"/>
</dbReference>
<gene>
    <name evidence="1" type="ORF">AYI68_g7904</name>
</gene>
<keyword evidence="2" id="KW-1185">Reference proteome</keyword>
<reference evidence="1 2" key="1">
    <citation type="journal article" date="2016" name="Mol. Biol. Evol.">
        <title>Genome-Wide Survey of Gut Fungi (Harpellales) Reveals the First Horizontally Transferred Ubiquitin Gene from a Mosquito Host.</title>
        <authorList>
            <person name="Wang Y."/>
            <person name="White M.M."/>
            <person name="Kvist S."/>
            <person name="Moncalvo J.M."/>
        </authorList>
    </citation>
    <scope>NUCLEOTIDE SEQUENCE [LARGE SCALE GENOMIC DNA]</scope>
    <source>
        <strain evidence="1 2">ALG-7-W6</strain>
    </source>
</reference>
<accession>A0A1R0GMD3</accession>
<dbReference type="AlphaFoldDB" id="A0A1R0GMD3"/>
<evidence type="ECO:0000313" key="2">
    <source>
        <dbReference type="Proteomes" id="UP000187455"/>
    </source>
</evidence>
<comment type="caution">
    <text evidence="1">The sequence shown here is derived from an EMBL/GenBank/DDBJ whole genome shotgun (WGS) entry which is preliminary data.</text>
</comment>
<organism evidence="1 2">
    <name type="scientific">Smittium mucronatum</name>
    <dbReference type="NCBI Taxonomy" id="133383"/>
    <lineage>
        <taxon>Eukaryota</taxon>
        <taxon>Fungi</taxon>
        <taxon>Fungi incertae sedis</taxon>
        <taxon>Zoopagomycota</taxon>
        <taxon>Kickxellomycotina</taxon>
        <taxon>Harpellomycetes</taxon>
        <taxon>Harpellales</taxon>
        <taxon>Legeriomycetaceae</taxon>
        <taxon>Smittium</taxon>
    </lineage>
</organism>
<sequence length="107" mass="11897">MNFRENFKIGGGPDHYLLARLLVSRGIRLNSAMGIVKRDHELVESGGYQYGFSPELDAWRGTHQILGGLTGYGRACIFSTGTFTKFRSQPPGKVIAYYSYRGGCKKT</sequence>
<proteinExistence type="predicted"/>
<name>A0A1R0GMD3_9FUNG</name>